<dbReference type="Pfam" id="PF03706">
    <property type="entry name" value="LPG_synthase_TM"/>
    <property type="match status" value="1"/>
</dbReference>
<feature type="transmembrane region" description="Helical" evidence="6">
    <location>
        <begin position="79"/>
        <end position="96"/>
    </location>
</feature>
<dbReference type="EMBL" id="CBTJ020000101">
    <property type="protein sequence ID" value="CDI04177.1"/>
    <property type="molecule type" value="Genomic_DNA"/>
</dbReference>
<feature type="transmembrane region" description="Helical" evidence="6">
    <location>
        <begin position="116"/>
        <end position="140"/>
    </location>
</feature>
<name>W6M9C8_9GAMM</name>
<comment type="subcellular location">
    <subcellularLocation>
        <location evidence="1">Cell membrane</location>
        <topology evidence="1">Multi-pass membrane protein</topology>
    </subcellularLocation>
</comment>
<evidence type="ECO:0000256" key="3">
    <source>
        <dbReference type="ARBA" id="ARBA00022692"/>
    </source>
</evidence>
<evidence type="ECO:0000256" key="2">
    <source>
        <dbReference type="ARBA" id="ARBA00022475"/>
    </source>
</evidence>
<feature type="transmembrane region" description="Helical" evidence="6">
    <location>
        <begin position="37"/>
        <end position="58"/>
    </location>
</feature>
<comment type="caution">
    <text evidence="7">The sequence shown here is derived from an EMBL/GenBank/DDBJ whole genome shotgun (WGS) entry which is preliminary data.</text>
</comment>
<feature type="transmembrane region" description="Helical" evidence="6">
    <location>
        <begin position="207"/>
        <end position="229"/>
    </location>
</feature>
<organism evidence="7 8">
    <name type="scientific">Candidatus Competibacter denitrificans Run_A_D11</name>
    <dbReference type="NCBI Taxonomy" id="1400863"/>
    <lineage>
        <taxon>Bacteria</taxon>
        <taxon>Pseudomonadati</taxon>
        <taxon>Pseudomonadota</taxon>
        <taxon>Gammaproteobacteria</taxon>
        <taxon>Candidatus Competibacteraceae</taxon>
        <taxon>Candidatus Competibacter</taxon>
    </lineage>
</organism>
<keyword evidence="5 6" id="KW-0472">Membrane</keyword>
<gene>
    <name evidence="7" type="ORF">BN873_890083</name>
</gene>
<evidence type="ECO:0000313" key="8">
    <source>
        <dbReference type="Proteomes" id="UP000035760"/>
    </source>
</evidence>
<keyword evidence="2" id="KW-1003">Cell membrane</keyword>
<evidence type="ECO:0008006" key="9">
    <source>
        <dbReference type="Google" id="ProtNLM"/>
    </source>
</evidence>
<dbReference type="RefSeq" id="WP_048676040.1">
    <property type="nucleotide sequence ID" value="NZ_CBTJ020000101.1"/>
</dbReference>
<dbReference type="AlphaFoldDB" id="W6M9C8"/>
<keyword evidence="3 6" id="KW-0812">Transmembrane</keyword>
<feature type="transmembrane region" description="Helical" evidence="6">
    <location>
        <begin position="294"/>
        <end position="311"/>
    </location>
</feature>
<evidence type="ECO:0000256" key="4">
    <source>
        <dbReference type="ARBA" id="ARBA00022989"/>
    </source>
</evidence>
<sequence>MSRQKHLRPLAITAVLAMALYLLAAFAGDARQIGNALAAITWPQLALILGLSLLNYALRFLRWQYYVVLFGHQIPRLRHFAYYLAGFAFTVTPGKAGEAVRSLYLKPHGMGYAESLAAFFVERLLDVLAIAALALGGAWLFPNYRTFVLLSCLGLITFTWLMVRPELPDRLEAWAARPLHLRQLPPVLQRLAKLLHASTLLLTTRKLYGGLAIGILAWATEGFALYLILKGMNVTLPVGTAIGIYAVSVLAGALSFLPGGLGGTEAIMGLLLILAGVGSSTAIAATLLCRFTTLWFAVLIGLLALLGLEVGSGSNARLAPLAPDR</sequence>
<accession>W6M9C8</accession>
<dbReference type="PANTHER" id="PTHR39087">
    <property type="entry name" value="UPF0104 MEMBRANE PROTEIN MJ1595"/>
    <property type="match status" value="1"/>
</dbReference>
<feature type="transmembrane region" description="Helical" evidence="6">
    <location>
        <begin position="241"/>
        <end position="261"/>
    </location>
</feature>
<protein>
    <recommendedName>
        <fullName evidence="9">Integral membrane protein</fullName>
    </recommendedName>
</protein>
<dbReference type="OrthoDB" id="9799911at2"/>
<evidence type="ECO:0000256" key="6">
    <source>
        <dbReference type="SAM" id="Phobius"/>
    </source>
</evidence>
<dbReference type="Proteomes" id="UP000035760">
    <property type="component" value="Unassembled WGS sequence"/>
</dbReference>
<keyword evidence="4 6" id="KW-1133">Transmembrane helix</keyword>
<evidence type="ECO:0000256" key="1">
    <source>
        <dbReference type="ARBA" id="ARBA00004651"/>
    </source>
</evidence>
<keyword evidence="8" id="KW-1185">Reference proteome</keyword>
<evidence type="ECO:0000256" key="5">
    <source>
        <dbReference type="ARBA" id="ARBA00023136"/>
    </source>
</evidence>
<dbReference type="NCBIfam" id="TIGR00374">
    <property type="entry name" value="flippase-like domain"/>
    <property type="match status" value="1"/>
</dbReference>
<evidence type="ECO:0000313" key="7">
    <source>
        <dbReference type="EMBL" id="CDI04177.1"/>
    </source>
</evidence>
<reference evidence="7" key="1">
    <citation type="submission" date="2013-07" db="EMBL/GenBank/DDBJ databases">
        <authorList>
            <person name="McIlroy S."/>
        </authorList>
    </citation>
    <scope>NUCLEOTIDE SEQUENCE [LARGE SCALE GENOMIC DNA]</scope>
    <source>
        <strain evidence="7">Run_A_D11</strain>
    </source>
</reference>
<feature type="transmembrane region" description="Helical" evidence="6">
    <location>
        <begin position="147"/>
        <end position="163"/>
    </location>
</feature>
<dbReference type="InterPro" id="IPR022791">
    <property type="entry name" value="L-PG_synthase/AglD"/>
</dbReference>
<reference evidence="7" key="2">
    <citation type="submission" date="2014-03" db="EMBL/GenBank/DDBJ databases">
        <title>Candidatus Competibacter-lineage genomes retrieved from metagenomes reveal functional metabolic diversity.</title>
        <authorList>
            <person name="McIlroy S.J."/>
            <person name="Albertsen M."/>
            <person name="Andresen E.K."/>
            <person name="Saunders A.M."/>
            <person name="Kristiansen R."/>
            <person name="Stokholm-Bjerregaard M."/>
            <person name="Nielsen K.L."/>
            <person name="Nielsen P.H."/>
        </authorList>
    </citation>
    <scope>NUCLEOTIDE SEQUENCE</scope>
    <source>
        <strain evidence="7">Run_A_D11</strain>
    </source>
</reference>
<dbReference type="PANTHER" id="PTHR39087:SF2">
    <property type="entry name" value="UPF0104 MEMBRANE PROTEIN MJ1595"/>
    <property type="match status" value="1"/>
</dbReference>
<feature type="transmembrane region" description="Helical" evidence="6">
    <location>
        <begin position="267"/>
        <end position="287"/>
    </location>
</feature>
<dbReference type="STRING" id="1400863.BN873_890083"/>
<dbReference type="GO" id="GO:0005886">
    <property type="term" value="C:plasma membrane"/>
    <property type="evidence" value="ECO:0007669"/>
    <property type="project" value="UniProtKB-SubCell"/>
</dbReference>
<proteinExistence type="predicted"/>